<organism evidence="2 3">
    <name type="scientific">Shewanella carassii</name>
    <dbReference type="NCBI Taxonomy" id="1987584"/>
    <lineage>
        <taxon>Bacteria</taxon>
        <taxon>Pseudomonadati</taxon>
        <taxon>Pseudomonadota</taxon>
        <taxon>Gammaproteobacteria</taxon>
        <taxon>Alteromonadales</taxon>
        <taxon>Shewanellaceae</taxon>
        <taxon>Shewanella</taxon>
    </lineage>
</organism>
<sequence length="339" mass="37526">MENLLSDAGAEQQDSVMAFSFGSAERLLKDTWLTDMAGVRLNEEFGYYEPPLDRKLLYQVANGNAYQGPVLLARRNMILNAIQTKGKLTRNVLGPAIHNYLLFGDMALLKIRNRASGVVEAYPLSTHYLRRCPDGHFKYLEEDVYGHVTARPYRAENVAFLPQYDPMQQVYGMPDYIGGLQSAMLNTDATLFKRRYYKNGAHMGYLLYASDPKLSDPDKKAIESALARSKGAGNFRNMFINIPDGKEKGIQVIPIGDFSSKDQFASAKNISAQDVLTANRFPAGMAGIIPQGAAGLGDPLKTNDVYQSNEVLPLARDIVEFINSDPDLAKLGSLSVREP</sequence>
<proteinExistence type="inferred from homology"/>
<comment type="caution">
    <text evidence="2">The sequence shown here is derived from an EMBL/GenBank/DDBJ whole genome shotgun (WGS) entry which is preliminary data.</text>
</comment>
<dbReference type="RefSeq" id="WP_100141936.1">
    <property type="nucleotide sequence ID" value="NZ_BMKO01000003.1"/>
</dbReference>
<dbReference type="NCBIfam" id="TIGR01540">
    <property type="entry name" value="portal_PBSX"/>
    <property type="match status" value="1"/>
</dbReference>
<dbReference type="InterPro" id="IPR006430">
    <property type="entry name" value="Phage_portal_PBSX"/>
</dbReference>
<gene>
    <name evidence="2" type="primary">gpQ</name>
    <name evidence="2" type="ORF">GCM10011520_15750</name>
</gene>
<evidence type="ECO:0000313" key="3">
    <source>
        <dbReference type="Proteomes" id="UP000606498"/>
    </source>
</evidence>
<name>A0ABQ1T0I0_9GAMM</name>
<evidence type="ECO:0000313" key="2">
    <source>
        <dbReference type="EMBL" id="GGE76059.1"/>
    </source>
</evidence>
<dbReference type="Pfam" id="PF04860">
    <property type="entry name" value="Phage_portal"/>
    <property type="match status" value="1"/>
</dbReference>
<reference evidence="3" key="1">
    <citation type="journal article" date="2019" name="Int. J. Syst. Evol. Microbiol.">
        <title>The Global Catalogue of Microorganisms (GCM) 10K type strain sequencing project: providing services to taxonomists for standard genome sequencing and annotation.</title>
        <authorList>
            <consortium name="The Broad Institute Genomics Platform"/>
            <consortium name="The Broad Institute Genome Sequencing Center for Infectious Disease"/>
            <person name="Wu L."/>
            <person name="Ma J."/>
        </authorList>
    </citation>
    <scope>NUCLEOTIDE SEQUENCE [LARGE SCALE GENOMIC DNA]</scope>
    <source>
        <strain evidence="3">CGMCC 1.16033</strain>
    </source>
</reference>
<dbReference type="EMBL" id="BMKO01000003">
    <property type="protein sequence ID" value="GGE76059.1"/>
    <property type="molecule type" value="Genomic_DNA"/>
</dbReference>
<accession>A0ABQ1T0I0</accession>
<protein>
    <submittedName>
        <fullName evidence="2">Phage portal protein</fullName>
    </submittedName>
</protein>
<comment type="similarity">
    <text evidence="1">Belongs to the phage portal family. PBSX subfamily.</text>
</comment>
<evidence type="ECO:0000256" key="1">
    <source>
        <dbReference type="ARBA" id="ARBA00006799"/>
    </source>
</evidence>
<dbReference type="Proteomes" id="UP000606498">
    <property type="component" value="Unassembled WGS sequence"/>
</dbReference>
<keyword evidence="3" id="KW-1185">Reference proteome</keyword>
<dbReference type="InterPro" id="IPR006944">
    <property type="entry name" value="Phage/GTA_portal"/>
</dbReference>